<name>A0A2I7QHQ4_9CAUD</name>
<keyword evidence="2" id="KW-1185">Reference proteome</keyword>
<protein>
    <submittedName>
        <fullName evidence="1">Uncharacterized protein</fullName>
    </submittedName>
</protein>
<dbReference type="EMBL" id="MG720308">
    <property type="protein sequence ID" value="AUR80919.1"/>
    <property type="molecule type" value="Genomic_DNA"/>
</dbReference>
<dbReference type="Proteomes" id="UP000240536">
    <property type="component" value="Segment"/>
</dbReference>
<proteinExistence type="predicted"/>
<evidence type="ECO:0000313" key="1">
    <source>
        <dbReference type="EMBL" id="AUR80919.1"/>
    </source>
</evidence>
<gene>
    <name evidence="1" type="ORF">Aphrodite1_0049</name>
</gene>
<dbReference type="OrthoDB" id="14337at10239"/>
<sequence length="836" mass="92911">MKVVSGGIPGRPQHTTGAGDVYTQLHRIAFARAEQITETDRQTQALNSEVTELVNVNYSELNKKLTDHINLKGPQHGETLETLGLSMVEDFPFTHVTHIQSGSVYNEYVTPKTLGDALHTVSHRPDGTLLPVKRSYFTGVDVPKEPIPDINIHPTETDDGLQWVQGKVLSCGMGEMFITYPEVGKQAYLLNGSPGAKRIHTLKQLGVEDSSVAPEVHGWNACCLRRQQSFRRFHGYLSGESFGVVGHDQNDELQTGNHITWMDPDPINGKGYAGFITADVDGVKFGLVQHSPLTKGTHAGINGDGFTGYGGRIVEDTNAYRFTFEGIDRTKTYAKVSWNALTGKTGIKFEHSEVVHGGFEWLDYGRELFAFLCVNLSDADGNQHTAYFGWEIDLRNPKAVSCTRLNTPFDWSTSAIPQLDKVHPFHPLHGASVFRPQGGHATVHSYNLQTFVLDHIHDIRSLRELYDRCLEIPTLPLSTELRLNQGLPSFVVDSQYGRSFFQGKETLIIGTPNAIGEWTYQHQIQRTHSFESRLISEMKEFDQECVNTITENDAFLTGLVWSTENMHQAKGTIRGVVGKGMLGKPAYLTDSSLTKVKLQHKAFLAENQEDAYACVLVYPDGSEYVGLEMRCDNNSNVYLARLNVTLVGGRYDLERIGDFVKVYEGNGKVLNAPTNLRRFLKRDFYVNYKAGSNPKVTLQNPIPDRTLLVTVEVTDTITVDDVVAPVANEFGLTQYRAVMTGPNGVALPDLNVSNFSFNDSGNKFSLGGIPNMGPMGTIPNLDTTVVIGGRPYTIPTSFYWMKQGETDPKLNFELKDGELCARVLDGISWQELEYIP</sequence>
<reference evidence="2" key="1">
    <citation type="submission" date="2017-12" db="EMBL/GenBank/DDBJ databases">
        <title>Phage resistance in Vibrio sp. unravels a complex metabolic adaptation strategy.</title>
        <authorList>
            <person name="Skliros D."/>
            <person name="Kalatzis P.G."/>
            <person name="Katharios P."/>
            <person name="Flemetakis E."/>
        </authorList>
    </citation>
    <scope>NUCLEOTIDE SEQUENCE [LARGE SCALE GENOMIC DNA]</scope>
</reference>
<accession>A0A2I7QHQ4</accession>
<organism evidence="1 2">
    <name type="scientific">Vibrio phage Aphrodite1</name>
    <dbReference type="NCBI Taxonomy" id="2070057"/>
    <lineage>
        <taxon>Viruses</taxon>
        <taxon>Duplodnaviria</taxon>
        <taxon>Heunggongvirae</taxon>
        <taxon>Uroviricota</taxon>
        <taxon>Caudoviricetes</taxon>
        <taxon>Chimalliviridae</taxon>
        <taxon>Gorgonvirinae</taxon>
        <taxon>Aphroditevirus</taxon>
        <taxon>Aphroditevirus aphrodite1</taxon>
    </lineage>
</organism>
<evidence type="ECO:0000313" key="2">
    <source>
        <dbReference type="Proteomes" id="UP000240536"/>
    </source>
</evidence>